<accession>Q551E3</accession>
<dbReference type="AlphaFoldDB" id="Q551E3"/>
<protein>
    <submittedName>
        <fullName evidence="1">Uncharacterized protein</fullName>
    </submittedName>
</protein>
<dbReference type="InParanoid" id="Q551E3"/>
<dbReference type="KEGG" id="ddi:DDB_G0276643"/>
<organism evidence="1 2">
    <name type="scientific">Dictyostelium discoideum</name>
    <name type="common">Social amoeba</name>
    <dbReference type="NCBI Taxonomy" id="44689"/>
    <lineage>
        <taxon>Eukaryota</taxon>
        <taxon>Amoebozoa</taxon>
        <taxon>Evosea</taxon>
        <taxon>Eumycetozoa</taxon>
        <taxon>Dictyostelia</taxon>
        <taxon>Dictyosteliales</taxon>
        <taxon>Dictyosteliaceae</taxon>
        <taxon>Dictyostelium</taxon>
    </lineage>
</organism>
<proteinExistence type="predicted"/>
<dbReference type="PaxDb" id="44689-DDB0217836"/>
<dbReference type="EMBL" id="AAFI02000016">
    <property type="protein sequence ID" value="EAL69134.1"/>
    <property type="molecule type" value="Genomic_DNA"/>
</dbReference>
<evidence type="ECO:0000313" key="2">
    <source>
        <dbReference type="Proteomes" id="UP000002195"/>
    </source>
</evidence>
<dbReference type="Proteomes" id="UP000002195">
    <property type="component" value="Unassembled WGS sequence"/>
</dbReference>
<comment type="caution">
    <text evidence="1">The sequence shown here is derived from an EMBL/GenBank/DDBJ whole genome shotgun (WGS) entry which is preliminary data.</text>
</comment>
<name>Q551E3_DICDI</name>
<sequence>MFKSLISISFESSEVSSNFAQLNNGVCFSSCKSAIELKSSQTSTFFTRPNFYHI</sequence>
<dbReference type="RefSeq" id="XP_643050.1">
    <property type="nucleotide sequence ID" value="XM_637958.1"/>
</dbReference>
<keyword evidence="2" id="KW-1185">Reference proteome</keyword>
<dbReference type="dictyBase" id="DDB_G0276643"/>
<gene>
    <name evidence="1" type="ORF">DDB_G0276643</name>
</gene>
<reference evidence="1 2" key="1">
    <citation type="journal article" date="2005" name="Nature">
        <title>The genome of the social amoeba Dictyostelium discoideum.</title>
        <authorList>
            <consortium name="The Dictyostelium discoideum Sequencing Consortium"/>
            <person name="Eichinger L."/>
            <person name="Pachebat J.A."/>
            <person name="Glockner G."/>
            <person name="Rajandream M.A."/>
            <person name="Sucgang R."/>
            <person name="Berriman M."/>
            <person name="Song J."/>
            <person name="Olsen R."/>
            <person name="Szafranski K."/>
            <person name="Xu Q."/>
            <person name="Tunggal B."/>
            <person name="Kummerfeld S."/>
            <person name="Madera M."/>
            <person name="Konfortov B.A."/>
            <person name="Rivero F."/>
            <person name="Bankier A.T."/>
            <person name="Lehmann R."/>
            <person name="Hamlin N."/>
            <person name="Davies R."/>
            <person name="Gaudet P."/>
            <person name="Fey P."/>
            <person name="Pilcher K."/>
            <person name="Chen G."/>
            <person name="Saunders D."/>
            <person name="Sodergren E."/>
            <person name="Davis P."/>
            <person name="Kerhornou A."/>
            <person name="Nie X."/>
            <person name="Hall N."/>
            <person name="Anjard C."/>
            <person name="Hemphill L."/>
            <person name="Bason N."/>
            <person name="Farbrother P."/>
            <person name="Desany B."/>
            <person name="Just E."/>
            <person name="Morio T."/>
            <person name="Rost R."/>
            <person name="Churcher C."/>
            <person name="Cooper J."/>
            <person name="Haydock S."/>
            <person name="van Driessche N."/>
            <person name="Cronin A."/>
            <person name="Goodhead I."/>
            <person name="Muzny D."/>
            <person name="Mourier T."/>
            <person name="Pain A."/>
            <person name="Lu M."/>
            <person name="Harper D."/>
            <person name="Lindsay R."/>
            <person name="Hauser H."/>
            <person name="James K."/>
            <person name="Quiles M."/>
            <person name="Madan Babu M."/>
            <person name="Saito T."/>
            <person name="Buchrieser C."/>
            <person name="Wardroper A."/>
            <person name="Felder M."/>
            <person name="Thangavelu M."/>
            <person name="Johnson D."/>
            <person name="Knights A."/>
            <person name="Loulseged H."/>
            <person name="Mungall K."/>
            <person name="Oliver K."/>
            <person name="Price C."/>
            <person name="Quail M.A."/>
            <person name="Urushihara H."/>
            <person name="Hernandez J."/>
            <person name="Rabbinowitsch E."/>
            <person name="Steffen D."/>
            <person name="Sanders M."/>
            <person name="Ma J."/>
            <person name="Kohara Y."/>
            <person name="Sharp S."/>
            <person name="Simmonds M."/>
            <person name="Spiegler S."/>
            <person name="Tivey A."/>
            <person name="Sugano S."/>
            <person name="White B."/>
            <person name="Walker D."/>
            <person name="Woodward J."/>
            <person name="Winckler T."/>
            <person name="Tanaka Y."/>
            <person name="Shaulsky G."/>
            <person name="Schleicher M."/>
            <person name="Weinstock G."/>
            <person name="Rosenthal A."/>
            <person name="Cox E.C."/>
            <person name="Chisholm R.L."/>
            <person name="Gibbs R."/>
            <person name="Loomis W.F."/>
            <person name="Platzer M."/>
            <person name="Kay R.R."/>
            <person name="Williams J."/>
            <person name="Dear P.H."/>
            <person name="Noegel A.A."/>
            <person name="Barrell B."/>
            <person name="Kuspa A."/>
        </authorList>
    </citation>
    <scope>NUCLEOTIDE SEQUENCE [LARGE SCALE GENOMIC DNA]</scope>
    <source>
        <strain evidence="1 2">AX4</strain>
    </source>
</reference>
<evidence type="ECO:0000313" key="1">
    <source>
        <dbReference type="EMBL" id="EAL69134.1"/>
    </source>
</evidence>
<dbReference type="HOGENOM" id="CLU_3054356_0_0_1"/>
<dbReference type="GeneID" id="8620607"/>